<feature type="compositionally biased region" description="Polar residues" evidence="1">
    <location>
        <begin position="579"/>
        <end position="596"/>
    </location>
</feature>
<proteinExistence type="predicted"/>
<feature type="compositionally biased region" description="Polar residues" evidence="1">
    <location>
        <begin position="58"/>
        <end position="94"/>
    </location>
</feature>
<dbReference type="Pfam" id="PF01476">
    <property type="entry name" value="LysM"/>
    <property type="match status" value="1"/>
</dbReference>
<feature type="region of interest" description="Disordered" evidence="1">
    <location>
        <begin position="364"/>
        <end position="416"/>
    </location>
</feature>
<dbReference type="SUPFAM" id="SSF54106">
    <property type="entry name" value="LysM domain"/>
    <property type="match status" value="1"/>
</dbReference>
<feature type="region of interest" description="Disordered" evidence="1">
    <location>
        <begin position="434"/>
        <end position="470"/>
    </location>
</feature>
<protein>
    <recommendedName>
        <fullName evidence="2">LysM domain-containing protein</fullName>
    </recommendedName>
</protein>
<dbReference type="Gene3D" id="3.10.350.10">
    <property type="entry name" value="LysM domain"/>
    <property type="match status" value="1"/>
</dbReference>
<dbReference type="OrthoDB" id="2107166at2759"/>
<dbReference type="SMART" id="SM00257">
    <property type="entry name" value="LysM"/>
    <property type="match status" value="1"/>
</dbReference>
<comment type="caution">
    <text evidence="3">The sequence shown here is derived from an EMBL/GenBank/DDBJ whole genome shotgun (WGS) entry which is preliminary data.</text>
</comment>
<feature type="compositionally biased region" description="Polar residues" evidence="1">
    <location>
        <begin position="164"/>
        <end position="173"/>
    </location>
</feature>
<gene>
    <name evidence="3" type="ORF">CROQUDRAFT_659567</name>
</gene>
<dbReference type="InterPro" id="IPR018392">
    <property type="entry name" value="LysM"/>
</dbReference>
<feature type="compositionally biased region" description="Polar residues" evidence="1">
    <location>
        <begin position="510"/>
        <end position="531"/>
    </location>
</feature>
<feature type="compositionally biased region" description="Polar residues" evidence="1">
    <location>
        <begin position="364"/>
        <end position="380"/>
    </location>
</feature>
<feature type="region of interest" description="Disordered" evidence="1">
    <location>
        <begin position="159"/>
        <end position="208"/>
    </location>
</feature>
<feature type="compositionally biased region" description="Low complexity" evidence="1">
    <location>
        <begin position="24"/>
        <end position="57"/>
    </location>
</feature>
<keyword evidence="4" id="KW-1185">Reference proteome</keyword>
<evidence type="ECO:0000256" key="1">
    <source>
        <dbReference type="SAM" id="MobiDB-lite"/>
    </source>
</evidence>
<feature type="domain" description="LysM" evidence="2">
    <location>
        <begin position="255"/>
        <end position="299"/>
    </location>
</feature>
<dbReference type="AlphaFoldDB" id="A0A9P6NEU6"/>
<reference evidence="3" key="1">
    <citation type="submission" date="2013-11" db="EMBL/GenBank/DDBJ databases">
        <title>Genome sequence of the fusiform rust pathogen reveals effectors for host alternation and coevolution with pine.</title>
        <authorList>
            <consortium name="DOE Joint Genome Institute"/>
            <person name="Smith K."/>
            <person name="Pendleton A."/>
            <person name="Kubisiak T."/>
            <person name="Anderson C."/>
            <person name="Salamov A."/>
            <person name="Aerts A."/>
            <person name="Riley R."/>
            <person name="Clum A."/>
            <person name="Lindquist E."/>
            <person name="Ence D."/>
            <person name="Campbell M."/>
            <person name="Kronenberg Z."/>
            <person name="Feau N."/>
            <person name="Dhillon B."/>
            <person name="Hamelin R."/>
            <person name="Burleigh J."/>
            <person name="Smith J."/>
            <person name="Yandell M."/>
            <person name="Nelson C."/>
            <person name="Grigoriev I."/>
            <person name="Davis J."/>
        </authorList>
    </citation>
    <scope>NUCLEOTIDE SEQUENCE</scope>
    <source>
        <strain evidence="3">G11</strain>
    </source>
</reference>
<feature type="compositionally biased region" description="Polar residues" evidence="1">
    <location>
        <begin position="557"/>
        <end position="571"/>
    </location>
</feature>
<evidence type="ECO:0000313" key="3">
    <source>
        <dbReference type="EMBL" id="KAG0144749.1"/>
    </source>
</evidence>
<dbReference type="InterPro" id="IPR036779">
    <property type="entry name" value="LysM_dom_sf"/>
</dbReference>
<feature type="compositionally biased region" description="Low complexity" evidence="1">
    <location>
        <begin position="492"/>
        <end position="509"/>
    </location>
</feature>
<name>A0A9P6NEU6_9BASI</name>
<feature type="region of interest" description="Disordered" evidence="1">
    <location>
        <begin position="647"/>
        <end position="681"/>
    </location>
</feature>
<evidence type="ECO:0000313" key="4">
    <source>
        <dbReference type="Proteomes" id="UP000886653"/>
    </source>
</evidence>
<dbReference type="CDD" id="cd00118">
    <property type="entry name" value="LysM"/>
    <property type="match status" value="1"/>
</dbReference>
<sequence>MTHSTSLSPLIDIDDPWANDNDNANVSTSTTTSTSTIISTSTSTNVNTSTSTSYISSPSKTQNVIIPSNQPSLAPPFSFSQSTSNILPSSTSLDPTLGPSTPTTIPSSHPLTSNNSGPSLISPPACDHPTLLNHTPYALSLLKHSGTTQDLMDATRPTLKRLTGPNQQPPQSEQTKHASGMWFGSHKDRTPSCNQSRRSTTTMSSRSRISTDLLDLEPQTETLVNELEQIGKGKAKASTPLAENLGRVKGAKDVLIHPVEKHDTIAGIALSYGISLSALRKANGMWASDSLSLKDTLRIPLELCNLPPSKKIEIEGDSGKVLIWEHSSASTASSSPPPPILAPNLKNSTGLWAHSASASFRHNSHSAQRLFNHSPNSSRVSLEMSMSGGTSSEAGASPNRESFDRLGKGLGSSTIKDELPNYLTATNLAYPLHDSPSPPLPLDEGIPYASRNPGLLTSISNTTSPPPHQQPKVIATLERVPAHELGFFPSASTLHPEPSTTTLLPSQTSFQESSSTLRQRSATTASRQFPDTLTRRSTSSKTTSPRKQRINRLELDAQSNLAPNDLSQTSPGLEKKRLVTQNRYPSVSNLGTQAEPTFSAPDFRPSLSSSSSGSRWTTVRPGLPPPLDKRLKFLEDGPSSLFQSALALVPNPSPSPQPGQRERNRDRVELARIPSSSVTKGPSGSFWGFWDDLINEADQARRT</sequence>
<dbReference type="Proteomes" id="UP000886653">
    <property type="component" value="Unassembled WGS sequence"/>
</dbReference>
<evidence type="ECO:0000259" key="2">
    <source>
        <dbReference type="PROSITE" id="PS51782"/>
    </source>
</evidence>
<dbReference type="EMBL" id="MU167289">
    <property type="protein sequence ID" value="KAG0144749.1"/>
    <property type="molecule type" value="Genomic_DNA"/>
</dbReference>
<dbReference type="PROSITE" id="PS51782">
    <property type="entry name" value="LYSM"/>
    <property type="match status" value="1"/>
</dbReference>
<feature type="compositionally biased region" description="Low complexity" evidence="1">
    <location>
        <begin position="196"/>
        <end position="208"/>
    </location>
</feature>
<feature type="compositionally biased region" description="Low complexity" evidence="1">
    <location>
        <begin position="95"/>
        <end position="113"/>
    </location>
</feature>
<feature type="region of interest" description="Disordered" evidence="1">
    <location>
        <begin position="488"/>
        <end position="623"/>
    </location>
</feature>
<accession>A0A9P6NEU6</accession>
<feature type="region of interest" description="Disordered" evidence="1">
    <location>
        <begin position="24"/>
        <end position="127"/>
    </location>
</feature>
<feature type="compositionally biased region" description="Basic and acidic residues" evidence="1">
    <location>
        <begin position="660"/>
        <end position="670"/>
    </location>
</feature>
<organism evidence="3 4">
    <name type="scientific">Cronartium quercuum f. sp. fusiforme G11</name>
    <dbReference type="NCBI Taxonomy" id="708437"/>
    <lineage>
        <taxon>Eukaryota</taxon>
        <taxon>Fungi</taxon>
        <taxon>Dikarya</taxon>
        <taxon>Basidiomycota</taxon>
        <taxon>Pucciniomycotina</taxon>
        <taxon>Pucciniomycetes</taxon>
        <taxon>Pucciniales</taxon>
        <taxon>Coleosporiaceae</taxon>
        <taxon>Cronartium</taxon>
    </lineage>
</organism>